<evidence type="ECO:0000313" key="13">
    <source>
        <dbReference type="WBParaSite" id="EVEC_0001047001-mRNA-1"/>
    </source>
</evidence>
<dbReference type="GO" id="GO:0046872">
    <property type="term" value="F:metal ion binding"/>
    <property type="evidence" value="ECO:0007669"/>
    <property type="project" value="UniProtKB-KW"/>
</dbReference>
<comment type="cofactor">
    <cofactor evidence="2">
        <name>Zn(2+)</name>
        <dbReference type="ChEBI" id="CHEBI:29105"/>
    </cofactor>
</comment>
<dbReference type="InterPro" id="IPR001279">
    <property type="entry name" value="Metallo-B-lactamas"/>
</dbReference>
<dbReference type="FunFam" id="3.60.15.10:FF:000019">
    <property type="entry name" value="Hydroxyacylglutathione hydrolase, mitochondrial"/>
    <property type="match status" value="1"/>
</dbReference>
<comment type="pathway">
    <text evidence="3">Secondary metabolite metabolism; methylglyoxal degradation; (R)-lactate from methylglyoxal: step 2/2.</text>
</comment>
<accession>A0A0N4VI19</accession>
<comment type="similarity">
    <text evidence="4">Belongs to the metallo-beta-lactamase superfamily. Glyoxalase II family.</text>
</comment>
<dbReference type="STRING" id="51028.A0A0N4VI19"/>
<dbReference type="PANTHER" id="PTHR11935:SF94">
    <property type="entry name" value="TENZING NORGAY, ISOFORM C"/>
    <property type="match status" value="1"/>
</dbReference>
<dbReference type="SMART" id="SM00849">
    <property type="entry name" value="Lactamase_B"/>
    <property type="match status" value="1"/>
</dbReference>
<dbReference type="AlphaFoldDB" id="A0A0N4VI19"/>
<evidence type="ECO:0000256" key="3">
    <source>
        <dbReference type="ARBA" id="ARBA00004963"/>
    </source>
</evidence>
<organism evidence="13">
    <name type="scientific">Enterobius vermicularis</name>
    <name type="common">Human pinworm</name>
    <dbReference type="NCBI Taxonomy" id="51028"/>
    <lineage>
        <taxon>Eukaryota</taxon>
        <taxon>Metazoa</taxon>
        <taxon>Ecdysozoa</taxon>
        <taxon>Nematoda</taxon>
        <taxon>Chromadorea</taxon>
        <taxon>Rhabditida</taxon>
        <taxon>Spirurina</taxon>
        <taxon>Oxyuridomorpha</taxon>
        <taxon>Oxyuroidea</taxon>
        <taxon>Oxyuridae</taxon>
        <taxon>Enterobius</taxon>
    </lineage>
</organism>
<name>A0A0N4VI19_ENTVE</name>
<dbReference type="InterPro" id="IPR036866">
    <property type="entry name" value="RibonucZ/Hydroxyglut_hydro"/>
</dbReference>
<evidence type="ECO:0000256" key="8">
    <source>
        <dbReference type="ARBA" id="ARBA00022833"/>
    </source>
</evidence>
<evidence type="ECO:0000256" key="2">
    <source>
        <dbReference type="ARBA" id="ARBA00001947"/>
    </source>
</evidence>
<dbReference type="InterPro" id="IPR032282">
    <property type="entry name" value="HAGH_C"/>
</dbReference>
<evidence type="ECO:0000256" key="4">
    <source>
        <dbReference type="ARBA" id="ARBA00006759"/>
    </source>
</evidence>
<keyword evidence="7" id="KW-0378">Hydrolase</keyword>
<dbReference type="EC" id="3.1.2.6" evidence="5"/>
<reference evidence="11 12" key="2">
    <citation type="submission" date="2018-10" db="EMBL/GenBank/DDBJ databases">
        <authorList>
            <consortium name="Pathogen Informatics"/>
        </authorList>
    </citation>
    <scope>NUCLEOTIDE SEQUENCE [LARGE SCALE GENOMIC DNA]</scope>
</reference>
<evidence type="ECO:0000256" key="6">
    <source>
        <dbReference type="ARBA" id="ARBA00022723"/>
    </source>
</evidence>
<evidence type="ECO:0000256" key="5">
    <source>
        <dbReference type="ARBA" id="ARBA00011917"/>
    </source>
</evidence>
<gene>
    <name evidence="11" type="ORF">EVEC_LOCUS9815</name>
</gene>
<proteinExistence type="inferred from homology"/>
<dbReference type="WBParaSite" id="EVEC_0001047001-mRNA-1">
    <property type="protein sequence ID" value="EVEC_0001047001-mRNA-1"/>
    <property type="gene ID" value="EVEC_0001047001"/>
</dbReference>
<evidence type="ECO:0000256" key="9">
    <source>
        <dbReference type="ARBA" id="ARBA00031044"/>
    </source>
</evidence>
<dbReference type="OrthoDB" id="515692at2759"/>
<evidence type="ECO:0000313" key="12">
    <source>
        <dbReference type="Proteomes" id="UP000274131"/>
    </source>
</evidence>
<dbReference type="HAMAP" id="MF_01374">
    <property type="entry name" value="Glyoxalase_2"/>
    <property type="match status" value="1"/>
</dbReference>
<dbReference type="NCBIfam" id="TIGR03413">
    <property type="entry name" value="GSH_gloB"/>
    <property type="match status" value="1"/>
</dbReference>
<protein>
    <recommendedName>
        <fullName evidence="5">hydroxyacylglutathione hydrolase</fullName>
        <ecNumber evidence="5">3.1.2.6</ecNumber>
    </recommendedName>
    <alternativeName>
        <fullName evidence="9">Glyoxalase II</fullName>
    </alternativeName>
</protein>
<dbReference type="PANTHER" id="PTHR11935">
    <property type="entry name" value="BETA LACTAMASE DOMAIN"/>
    <property type="match status" value="1"/>
</dbReference>
<evidence type="ECO:0000256" key="1">
    <source>
        <dbReference type="ARBA" id="ARBA00001623"/>
    </source>
</evidence>
<dbReference type="GO" id="GO:0019243">
    <property type="term" value="P:methylglyoxal catabolic process to D-lactate via S-lactoyl-glutathione"/>
    <property type="evidence" value="ECO:0007669"/>
    <property type="project" value="InterPro"/>
</dbReference>
<feature type="domain" description="Metallo-beta-lactamase" evidence="10">
    <location>
        <begin position="33"/>
        <end position="194"/>
    </location>
</feature>
<dbReference type="Pfam" id="PF00753">
    <property type="entry name" value="Lactamase_B"/>
    <property type="match status" value="1"/>
</dbReference>
<comment type="catalytic activity">
    <reaction evidence="1">
        <text>an S-(2-hydroxyacyl)glutathione + H2O = a 2-hydroxy carboxylate + glutathione + H(+)</text>
        <dbReference type="Rhea" id="RHEA:21864"/>
        <dbReference type="ChEBI" id="CHEBI:15377"/>
        <dbReference type="ChEBI" id="CHEBI:15378"/>
        <dbReference type="ChEBI" id="CHEBI:57925"/>
        <dbReference type="ChEBI" id="CHEBI:58896"/>
        <dbReference type="ChEBI" id="CHEBI:71261"/>
        <dbReference type="EC" id="3.1.2.6"/>
    </reaction>
</comment>
<dbReference type="PIRSF" id="PIRSF005457">
    <property type="entry name" value="Glx"/>
    <property type="match status" value="1"/>
</dbReference>
<sequence>MFHVMQRVLQSGRSFFTSFVRMVEVVPVGALSDNYMYILVDEKTRKAAVVDPVDVKAIKAAVNSLKVQLECALVTHHHWDHAGGTKELQGLYGGKLKIYGGDDRIESLTNKVADNQKLQIGDLDILCMHTPCHTTGHICYYVTDKAGKSIVFTGDTLFIAGCGRFFEGNAEQMDRALNEKLGKLPPHTEVYCGHEYTVDDLIFARSVEPSNSSVTEKLQWAKAQRAQSKPTVPSTIEDEKRTNPFMRIRGESKELQELAGSPMELMDLLRKKKNAFKA</sequence>
<dbReference type="GO" id="GO:0004416">
    <property type="term" value="F:hydroxyacylglutathione hydrolase activity"/>
    <property type="evidence" value="ECO:0007669"/>
    <property type="project" value="UniProtKB-EC"/>
</dbReference>
<dbReference type="InterPro" id="IPR035680">
    <property type="entry name" value="Clx_II_MBL"/>
</dbReference>
<dbReference type="Gene3D" id="3.60.15.10">
    <property type="entry name" value="Ribonuclease Z/Hydroxyacylglutathione hydrolase-like"/>
    <property type="match status" value="1"/>
</dbReference>
<dbReference type="EMBL" id="UXUI01010313">
    <property type="protein sequence ID" value="VDD95064.1"/>
    <property type="molecule type" value="Genomic_DNA"/>
</dbReference>
<dbReference type="InterPro" id="IPR017782">
    <property type="entry name" value="Hydroxyacylglutathione_Hdrlase"/>
</dbReference>
<dbReference type="Proteomes" id="UP000274131">
    <property type="component" value="Unassembled WGS sequence"/>
</dbReference>
<keyword evidence="8" id="KW-0862">Zinc</keyword>
<evidence type="ECO:0000259" key="10">
    <source>
        <dbReference type="SMART" id="SM00849"/>
    </source>
</evidence>
<evidence type="ECO:0000313" key="11">
    <source>
        <dbReference type="EMBL" id="VDD95064.1"/>
    </source>
</evidence>
<evidence type="ECO:0000256" key="7">
    <source>
        <dbReference type="ARBA" id="ARBA00022801"/>
    </source>
</evidence>
<dbReference type="CDD" id="cd07723">
    <property type="entry name" value="hydroxyacylglutathione_hydrolase_MBL-fold"/>
    <property type="match status" value="1"/>
</dbReference>
<reference evidence="13" key="1">
    <citation type="submission" date="2017-02" db="UniProtKB">
        <authorList>
            <consortium name="WormBaseParasite"/>
        </authorList>
    </citation>
    <scope>IDENTIFICATION</scope>
</reference>
<dbReference type="SUPFAM" id="SSF56281">
    <property type="entry name" value="Metallo-hydrolase/oxidoreductase"/>
    <property type="match status" value="1"/>
</dbReference>
<keyword evidence="12" id="KW-1185">Reference proteome</keyword>
<keyword evidence="6" id="KW-0479">Metal-binding</keyword>
<dbReference type="Pfam" id="PF16123">
    <property type="entry name" value="HAGH_C"/>
    <property type="match status" value="1"/>
</dbReference>